<evidence type="ECO:0000256" key="5">
    <source>
        <dbReference type="ARBA" id="ARBA00025770"/>
    </source>
</evidence>
<dbReference type="PANTHER" id="PTHR12056">
    <property type="entry name" value="DNA-DIRECTED RNA POLYMERASES I, II, AND III"/>
    <property type="match status" value="1"/>
</dbReference>
<name>A0A452V955_URSMA</name>
<dbReference type="GO" id="GO:0005666">
    <property type="term" value="C:RNA polymerase III complex"/>
    <property type="evidence" value="ECO:0007669"/>
    <property type="project" value="TreeGrafter"/>
</dbReference>
<dbReference type="InterPro" id="IPR006591">
    <property type="entry name" value="RNAP_P/RPABC4"/>
</dbReference>
<dbReference type="OMA" id="CHTENFI"/>
<dbReference type="Ensembl" id="ENSUMAT00000035549.1">
    <property type="protein sequence ID" value="ENSUMAP00000030079.1"/>
    <property type="gene ID" value="ENSUMAG00000021763.1"/>
</dbReference>
<dbReference type="GO" id="GO:0005736">
    <property type="term" value="C:RNA polymerase I complex"/>
    <property type="evidence" value="ECO:0007669"/>
    <property type="project" value="TreeGrafter"/>
</dbReference>
<evidence type="ECO:0000256" key="2">
    <source>
        <dbReference type="ARBA" id="ARBA00022723"/>
    </source>
</evidence>
<dbReference type="InterPro" id="IPR039747">
    <property type="entry name" value="RPABC4"/>
</dbReference>
<dbReference type="Pfam" id="PF03604">
    <property type="entry name" value="Zn_ribbon_RPAB4"/>
    <property type="match status" value="1"/>
</dbReference>
<evidence type="ECO:0000256" key="3">
    <source>
        <dbReference type="ARBA" id="ARBA00022833"/>
    </source>
</evidence>
<dbReference type="GO" id="GO:0003899">
    <property type="term" value="F:DNA-directed RNA polymerase activity"/>
    <property type="evidence" value="ECO:0007669"/>
    <property type="project" value="InterPro"/>
</dbReference>
<dbReference type="InterPro" id="IPR029040">
    <property type="entry name" value="RPABC4/Spt4"/>
</dbReference>
<dbReference type="GO" id="GO:0005665">
    <property type="term" value="C:RNA polymerase II, core complex"/>
    <property type="evidence" value="ECO:0007669"/>
    <property type="project" value="TreeGrafter"/>
</dbReference>
<dbReference type="GO" id="GO:0006351">
    <property type="term" value="P:DNA-templated transcription"/>
    <property type="evidence" value="ECO:0007669"/>
    <property type="project" value="InterPro"/>
</dbReference>
<evidence type="ECO:0008006" key="7">
    <source>
        <dbReference type="Google" id="ProtNLM"/>
    </source>
</evidence>
<evidence type="ECO:0000256" key="4">
    <source>
        <dbReference type="ARBA" id="ARBA00023242"/>
    </source>
</evidence>
<dbReference type="AlphaFoldDB" id="A0A452V955"/>
<dbReference type="GeneTree" id="ENSGT00390000008918"/>
<sequence>MDTQKNVQPPEQQPMTHICGKCHTENFIKSRDPVRCRDCAYRIMYKKRIKRWWLLILNETQNSEKSRATHI</sequence>
<dbReference type="Gene3D" id="2.20.28.30">
    <property type="entry name" value="RNA polymerase ii, chain L"/>
    <property type="match status" value="1"/>
</dbReference>
<protein>
    <recommendedName>
        <fullName evidence="7">DNA-directed RNA polymerases I, II, and III subunit RPABC4</fullName>
    </recommendedName>
</protein>
<evidence type="ECO:0000256" key="1">
    <source>
        <dbReference type="ARBA" id="ARBA00004123"/>
    </source>
</evidence>
<organism evidence="6">
    <name type="scientific">Ursus maritimus</name>
    <name type="common">Polar bear</name>
    <name type="synonym">Thalarctos maritimus</name>
    <dbReference type="NCBI Taxonomy" id="29073"/>
    <lineage>
        <taxon>Eukaryota</taxon>
        <taxon>Metazoa</taxon>
        <taxon>Chordata</taxon>
        <taxon>Craniata</taxon>
        <taxon>Vertebrata</taxon>
        <taxon>Euteleostomi</taxon>
        <taxon>Mammalia</taxon>
        <taxon>Eutheria</taxon>
        <taxon>Laurasiatheria</taxon>
        <taxon>Carnivora</taxon>
        <taxon>Caniformia</taxon>
        <taxon>Ursidae</taxon>
        <taxon>Ursus</taxon>
    </lineage>
</organism>
<accession>A0A452V955</accession>
<keyword evidence="4" id="KW-0539">Nucleus</keyword>
<dbReference type="SMART" id="SM00659">
    <property type="entry name" value="RPOLCX"/>
    <property type="match status" value="1"/>
</dbReference>
<keyword evidence="3" id="KW-0862">Zinc</keyword>
<evidence type="ECO:0000313" key="6">
    <source>
        <dbReference type="Ensembl" id="ENSUMAP00000030079"/>
    </source>
</evidence>
<dbReference type="PANTHER" id="PTHR12056:SF4">
    <property type="entry name" value="DNA-DIRECTED RNA POLYMERASES I, II, AND III SUBUNIT RPABC4"/>
    <property type="match status" value="1"/>
</dbReference>
<dbReference type="GO" id="GO:0003677">
    <property type="term" value="F:DNA binding"/>
    <property type="evidence" value="ECO:0007669"/>
    <property type="project" value="InterPro"/>
</dbReference>
<dbReference type="GO" id="GO:0008270">
    <property type="term" value="F:zinc ion binding"/>
    <property type="evidence" value="ECO:0007669"/>
    <property type="project" value="InterPro"/>
</dbReference>
<comment type="similarity">
    <text evidence="5">Belongs to the archaeal Rpo12/eukaryotic RPC10 RNA polymerase subunit family.</text>
</comment>
<proteinExistence type="inferred from homology"/>
<reference evidence="6" key="1">
    <citation type="submission" date="2019-03" db="UniProtKB">
        <authorList>
            <consortium name="Ensembl"/>
        </authorList>
    </citation>
    <scope>IDENTIFICATION</scope>
</reference>
<dbReference type="SUPFAM" id="SSF63393">
    <property type="entry name" value="RNA polymerase subunits"/>
    <property type="match status" value="1"/>
</dbReference>
<keyword evidence="2" id="KW-0479">Metal-binding</keyword>
<comment type="subcellular location">
    <subcellularLocation>
        <location evidence="1">Nucleus</location>
    </subcellularLocation>
</comment>